<dbReference type="Pfam" id="PF01966">
    <property type="entry name" value="HD"/>
    <property type="match status" value="1"/>
</dbReference>
<keyword evidence="1 12" id="KW-0533">Nickel</keyword>
<dbReference type="InterPro" id="IPR032828">
    <property type="entry name" value="PolyA_RNA-bd"/>
</dbReference>
<dbReference type="AlphaFoldDB" id="A0A6I6CWB2"/>
<keyword evidence="8 12" id="KW-0378">Hydrolase</keyword>
<keyword evidence="3 12" id="KW-0819">tRNA processing</keyword>
<dbReference type="SMART" id="SM00471">
    <property type="entry name" value="HDc"/>
    <property type="match status" value="1"/>
</dbReference>
<comment type="similarity">
    <text evidence="12">Belongs to the tRNA nucleotidyltransferase/poly(A) polymerase family. Bacterial CCA-adding enzyme type 1 subfamily.</text>
</comment>
<dbReference type="GO" id="GO:0016791">
    <property type="term" value="F:phosphatase activity"/>
    <property type="evidence" value="ECO:0007669"/>
    <property type="project" value="UniProtKB-UniRule"/>
</dbReference>
<keyword evidence="2 12" id="KW-0808">Transferase</keyword>
<dbReference type="EC" id="3.1.4.-" evidence="12"/>
<dbReference type="SUPFAM" id="SSF81891">
    <property type="entry name" value="Poly A polymerase C-terminal region-like"/>
    <property type="match status" value="1"/>
</dbReference>
<evidence type="ECO:0000256" key="11">
    <source>
        <dbReference type="ARBA" id="ARBA00022884"/>
    </source>
</evidence>
<dbReference type="EC" id="3.1.3.-" evidence="12"/>
<comment type="cofactor">
    <cofactor evidence="12">
        <name>Mg(2+)</name>
        <dbReference type="ChEBI" id="CHEBI:18420"/>
    </cofactor>
    <text evidence="12">Magnesium is required for nucleotidyltransferase activity.</text>
</comment>
<keyword evidence="7 12" id="KW-0692">RNA repair</keyword>
<dbReference type="InterPro" id="IPR006674">
    <property type="entry name" value="HD_domain"/>
</dbReference>
<sequence>MPDSVTDNLECYIVGGAVRDRLLGREVVDRDWVVVGATPEAMLERGFRQVGADFPVFLHPETSEEYALARTERKQGRGYHGFVVHAAPEVTLEDDLARRDLTINAMAMREDGELVDPFGGQADLEARRLRHVGPAFVEDPLRVLRVARFAAQLGAHGFEVDGATAALMREMSHSGELADLVPERVWAETVKALGAERPSRYFAVLHEVDALGATFPEVEALFGVPQPEEYHPEVDTGIHTLLVLDAAAGLSDSVAVRFAAVCHDLGKALTPREEWPSHIGHERRGIKPTRALCERLRTSKAVRELAVTVTAQHGRIHRALEMRDATLVDLLDELDALRRPERFDDILTVCHADSRGKPGKESVDYPEGDWLRRVRAAVAAVSPQPLLDRGIRGKALGEALRRERIRAVAALRAAPEDGDST</sequence>
<dbReference type="GO" id="GO:0042245">
    <property type="term" value="P:RNA repair"/>
    <property type="evidence" value="ECO:0007669"/>
    <property type="project" value="UniProtKB-KW"/>
</dbReference>
<keyword evidence="12" id="KW-0511">Multifunctional enzyme</keyword>
<dbReference type="HAMAP" id="MF_01261">
    <property type="entry name" value="CCA_bact_type1"/>
    <property type="match status" value="1"/>
</dbReference>
<reference evidence="14 15" key="1">
    <citation type="submission" date="2019-11" db="EMBL/GenBank/DDBJ databases">
        <authorList>
            <person name="Zhang J."/>
            <person name="Sun C."/>
        </authorList>
    </citation>
    <scope>NUCLEOTIDE SEQUENCE [LARGE SCALE GENOMIC DNA]</scope>
    <source>
        <strain evidence="15">sp2</strain>
    </source>
</reference>
<feature type="binding site" evidence="12">
    <location>
        <position position="148"/>
    </location>
    <ligand>
        <name>ATP</name>
        <dbReference type="ChEBI" id="CHEBI:30616"/>
    </ligand>
</feature>
<dbReference type="InterPro" id="IPR043519">
    <property type="entry name" value="NT_sf"/>
</dbReference>
<dbReference type="KEGG" id="ghl:GM160_07015"/>
<dbReference type="CDD" id="cd00077">
    <property type="entry name" value="HDc"/>
    <property type="match status" value="1"/>
</dbReference>
<proteinExistence type="inferred from homology"/>
<comment type="subunit">
    <text evidence="12">Monomer. Can also form homodimers and oligomers.</text>
</comment>
<feature type="binding site" evidence="12">
    <location>
        <position position="29"/>
    </location>
    <ligand>
        <name>Mg(2+)</name>
        <dbReference type="ChEBI" id="CHEBI:18420"/>
    </ligand>
</feature>
<evidence type="ECO:0000256" key="5">
    <source>
        <dbReference type="ARBA" id="ARBA00022723"/>
    </source>
</evidence>
<protein>
    <recommendedName>
        <fullName evidence="12">Multifunctional CCA protein</fullName>
    </recommendedName>
    <domain>
        <recommendedName>
            <fullName evidence="12">CCA-adding enzyme</fullName>
            <ecNumber evidence="12">2.7.7.72</ecNumber>
        </recommendedName>
        <alternativeName>
            <fullName evidence="12">CCA tRNA nucleotidyltransferase</fullName>
        </alternativeName>
        <alternativeName>
            <fullName evidence="12">tRNA CCA-pyrophosphorylase</fullName>
        </alternativeName>
        <alternativeName>
            <fullName evidence="12">tRNA adenylyl-/cytidylyl-transferase</fullName>
        </alternativeName>
        <alternativeName>
            <fullName evidence="12">tRNA nucleotidyltransferase</fullName>
        </alternativeName>
        <alternativeName>
            <fullName evidence="12">tRNA-NT</fullName>
        </alternativeName>
    </domain>
    <domain>
        <recommendedName>
            <fullName evidence="12">2'-nucleotidase</fullName>
            <ecNumber evidence="12">3.1.3.-</ecNumber>
        </recommendedName>
    </domain>
    <domain>
        <recommendedName>
            <fullName evidence="12">2',3'-cyclic phosphodiesterase</fullName>
            <ecNumber evidence="12">3.1.4.-</ecNumber>
        </recommendedName>
    </domain>
    <domain>
        <recommendedName>
            <fullName evidence="12">Phosphatase</fullName>
        </recommendedName>
    </domain>
</protein>
<dbReference type="Proteomes" id="UP000427716">
    <property type="component" value="Chromosome"/>
</dbReference>
<gene>
    <name evidence="12" type="primary">cca</name>
    <name evidence="14" type="ORF">GM160_07015</name>
</gene>
<accession>A0A6I6CWB2</accession>
<dbReference type="GO" id="GO:0005524">
    <property type="term" value="F:ATP binding"/>
    <property type="evidence" value="ECO:0007669"/>
    <property type="project" value="UniProtKB-UniRule"/>
</dbReference>
<evidence type="ECO:0000256" key="8">
    <source>
        <dbReference type="ARBA" id="ARBA00022801"/>
    </source>
</evidence>
<keyword evidence="9 12" id="KW-0067">ATP-binding</keyword>
<dbReference type="PIRSF" id="PIRSF000813">
    <property type="entry name" value="CCA_bact"/>
    <property type="match status" value="1"/>
</dbReference>
<keyword evidence="11 12" id="KW-0694">RNA-binding</keyword>
<dbReference type="GO" id="GO:0001680">
    <property type="term" value="P:tRNA 3'-terminal CCA addition"/>
    <property type="evidence" value="ECO:0007669"/>
    <property type="project" value="UniProtKB-UniRule"/>
</dbReference>
<evidence type="ECO:0000256" key="7">
    <source>
        <dbReference type="ARBA" id="ARBA00022800"/>
    </source>
</evidence>
<dbReference type="GO" id="GO:0000049">
    <property type="term" value="F:tRNA binding"/>
    <property type="evidence" value="ECO:0007669"/>
    <property type="project" value="UniProtKB-UniRule"/>
</dbReference>
<comment type="function">
    <text evidence="12">Catalyzes the addition and repair of the essential 3'-terminal CCA sequence in tRNAs without using a nucleic acid template. Adds these three nucleotides in the order of C, C, and A to the tRNA nucleotide-73, using CTP and ATP as substrates and producing inorganic pyrophosphate. tRNA 3'-terminal CCA addition is required both for tRNA processing and repair. Also involved in tRNA surveillance by mediating tandem CCA addition to generate a CCACCA at the 3' terminus of unstable tRNAs. While stable tRNAs receive only 3'-terminal CCA, unstable tRNAs are marked with CCACCA and rapidly degraded.</text>
</comment>
<comment type="domain">
    <text evidence="12">Comprises two domains: an N-terminal domain containing the nucleotidyltransferase activity and a C-terminal HD domain associated with both phosphodiesterase and phosphatase activities.</text>
</comment>
<dbReference type="NCBIfam" id="NF008137">
    <property type="entry name" value="PRK10885.1"/>
    <property type="match status" value="1"/>
</dbReference>
<dbReference type="InterPro" id="IPR002646">
    <property type="entry name" value="PolA_pol_head_dom"/>
</dbReference>
<comment type="cofactor">
    <cofactor evidence="12">
        <name>Ni(2+)</name>
        <dbReference type="ChEBI" id="CHEBI:49786"/>
    </cofactor>
    <text evidence="12">Nickel for phosphatase activity.</text>
</comment>
<keyword evidence="4 12" id="KW-0548">Nucleotidyltransferase</keyword>
<evidence type="ECO:0000256" key="10">
    <source>
        <dbReference type="ARBA" id="ARBA00022842"/>
    </source>
</evidence>
<dbReference type="GO" id="GO:0000287">
    <property type="term" value="F:magnesium ion binding"/>
    <property type="evidence" value="ECO:0007669"/>
    <property type="project" value="UniProtKB-UniRule"/>
</dbReference>
<dbReference type="GO" id="GO:0004112">
    <property type="term" value="F:cyclic-nucleotide phosphodiesterase activity"/>
    <property type="evidence" value="ECO:0007669"/>
    <property type="project" value="UniProtKB-UniRule"/>
</dbReference>
<comment type="catalytic activity">
    <reaction evidence="12">
        <text>a tRNA with a 3' CCA end + 2 CTP + ATP = a tRNA with a 3' CCACCA end + 3 diphosphate</text>
        <dbReference type="Rhea" id="RHEA:76235"/>
        <dbReference type="Rhea" id="RHEA-COMP:10468"/>
        <dbReference type="Rhea" id="RHEA-COMP:18655"/>
        <dbReference type="ChEBI" id="CHEBI:30616"/>
        <dbReference type="ChEBI" id="CHEBI:33019"/>
        <dbReference type="ChEBI" id="CHEBI:37563"/>
        <dbReference type="ChEBI" id="CHEBI:83071"/>
        <dbReference type="ChEBI" id="CHEBI:195187"/>
    </reaction>
</comment>
<dbReference type="Pfam" id="PF12627">
    <property type="entry name" value="PolyA_pol_RNAbd"/>
    <property type="match status" value="1"/>
</dbReference>
<evidence type="ECO:0000256" key="3">
    <source>
        <dbReference type="ARBA" id="ARBA00022694"/>
    </source>
</evidence>
<keyword evidence="5 12" id="KW-0479">Metal-binding</keyword>
<evidence type="ECO:0000256" key="4">
    <source>
        <dbReference type="ARBA" id="ARBA00022695"/>
    </source>
</evidence>
<dbReference type="InterPro" id="IPR050124">
    <property type="entry name" value="tRNA_CCA-adding_enzyme"/>
</dbReference>
<evidence type="ECO:0000256" key="12">
    <source>
        <dbReference type="HAMAP-Rule" id="MF_01261"/>
    </source>
</evidence>
<name>A0A6I6CWB2_9GAMM</name>
<evidence type="ECO:0000313" key="15">
    <source>
        <dbReference type="Proteomes" id="UP000427716"/>
    </source>
</evidence>
<dbReference type="CDD" id="cd05398">
    <property type="entry name" value="NT_ClassII-CCAase"/>
    <property type="match status" value="1"/>
</dbReference>
<evidence type="ECO:0000256" key="9">
    <source>
        <dbReference type="ARBA" id="ARBA00022840"/>
    </source>
</evidence>
<evidence type="ECO:0000313" key="14">
    <source>
        <dbReference type="EMBL" id="QGT78666.1"/>
    </source>
</evidence>
<dbReference type="SUPFAM" id="SSF81301">
    <property type="entry name" value="Nucleotidyltransferase"/>
    <property type="match status" value="1"/>
</dbReference>
<dbReference type="PROSITE" id="PS51831">
    <property type="entry name" value="HD"/>
    <property type="match status" value="1"/>
</dbReference>
<dbReference type="PANTHER" id="PTHR47545">
    <property type="entry name" value="MULTIFUNCTIONAL CCA PROTEIN"/>
    <property type="match status" value="1"/>
</dbReference>
<feature type="binding site" evidence="12">
    <location>
        <position position="148"/>
    </location>
    <ligand>
        <name>CTP</name>
        <dbReference type="ChEBI" id="CHEBI:37563"/>
    </ligand>
</feature>
<feature type="binding site" evidence="12">
    <location>
        <position position="16"/>
    </location>
    <ligand>
        <name>CTP</name>
        <dbReference type="ChEBI" id="CHEBI:37563"/>
    </ligand>
</feature>
<dbReference type="EMBL" id="CP046415">
    <property type="protein sequence ID" value="QGT78666.1"/>
    <property type="molecule type" value="Genomic_DNA"/>
</dbReference>
<dbReference type="HAMAP" id="MF_01262">
    <property type="entry name" value="CCA_bact_type2"/>
    <property type="match status" value="1"/>
</dbReference>
<evidence type="ECO:0000259" key="13">
    <source>
        <dbReference type="PROSITE" id="PS51831"/>
    </source>
</evidence>
<comment type="miscellaneous">
    <text evidence="12">A single active site specifically recognizes both ATP and CTP and is responsible for their addition.</text>
</comment>
<keyword evidence="6 12" id="KW-0547">Nucleotide-binding</keyword>
<dbReference type="Gene3D" id="1.10.3090.10">
    <property type="entry name" value="cca-adding enzyme, domain 2"/>
    <property type="match status" value="1"/>
</dbReference>
<keyword evidence="15" id="KW-1185">Reference proteome</keyword>
<dbReference type="RefSeq" id="WP_156574155.1">
    <property type="nucleotide sequence ID" value="NZ_CP046415.1"/>
</dbReference>
<dbReference type="InterPro" id="IPR012006">
    <property type="entry name" value="CCA_bact"/>
</dbReference>
<dbReference type="InterPro" id="IPR003607">
    <property type="entry name" value="HD/PDEase_dom"/>
</dbReference>
<evidence type="ECO:0000256" key="6">
    <source>
        <dbReference type="ARBA" id="ARBA00022741"/>
    </source>
</evidence>
<dbReference type="PANTHER" id="PTHR47545:SF1">
    <property type="entry name" value="MULTIFUNCTIONAL CCA PROTEIN"/>
    <property type="match status" value="1"/>
</dbReference>
<dbReference type="GO" id="GO:0004810">
    <property type="term" value="F:CCA tRNA nucleotidyltransferase activity"/>
    <property type="evidence" value="ECO:0007669"/>
    <property type="project" value="UniProtKB-UniRule"/>
</dbReference>
<feature type="binding site" evidence="12">
    <location>
        <position position="99"/>
    </location>
    <ligand>
        <name>ATP</name>
        <dbReference type="ChEBI" id="CHEBI:30616"/>
    </ligand>
</feature>
<feature type="binding site" evidence="12">
    <location>
        <position position="19"/>
    </location>
    <ligand>
        <name>CTP</name>
        <dbReference type="ChEBI" id="CHEBI:37563"/>
    </ligand>
</feature>
<feature type="binding site" evidence="12">
    <location>
        <position position="16"/>
    </location>
    <ligand>
        <name>ATP</name>
        <dbReference type="ChEBI" id="CHEBI:30616"/>
    </ligand>
</feature>
<evidence type="ECO:0000256" key="1">
    <source>
        <dbReference type="ARBA" id="ARBA00022596"/>
    </source>
</evidence>
<evidence type="ECO:0000256" key="2">
    <source>
        <dbReference type="ARBA" id="ARBA00022679"/>
    </source>
</evidence>
<feature type="domain" description="HD" evidence="13">
    <location>
        <begin position="236"/>
        <end position="337"/>
    </location>
</feature>
<organism evidence="14 15">
    <name type="scientific">Guyparkeria halophila</name>
    <dbReference type="NCBI Taxonomy" id="47960"/>
    <lineage>
        <taxon>Bacteria</taxon>
        <taxon>Pseudomonadati</taxon>
        <taxon>Pseudomonadota</taxon>
        <taxon>Gammaproteobacteria</taxon>
        <taxon>Chromatiales</taxon>
        <taxon>Thioalkalibacteraceae</taxon>
        <taxon>Guyparkeria</taxon>
    </lineage>
</organism>
<feature type="binding site" evidence="12">
    <location>
        <position position="19"/>
    </location>
    <ligand>
        <name>ATP</name>
        <dbReference type="ChEBI" id="CHEBI:30616"/>
    </ligand>
</feature>
<dbReference type="EC" id="2.7.7.72" evidence="12"/>
<feature type="binding site" evidence="12">
    <location>
        <position position="145"/>
    </location>
    <ligand>
        <name>CTP</name>
        <dbReference type="ChEBI" id="CHEBI:37563"/>
    </ligand>
</feature>
<keyword evidence="10 12" id="KW-0460">Magnesium</keyword>
<dbReference type="Pfam" id="PF01743">
    <property type="entry name" value="PolyA_pol"/>
    <property type="match status" value="1"/>
</dbReference>
<feature type="binding site" evidence="12">
    <location>
        <position position="145"/>
    </location>
    <ligand>
        <name>ATP</name>
        <dbReference type="ChEBI" id="CHEBI:30616"/>
    </ligand>
</feature>
<dbReference type="Gene3D" id="3.30.460.10">
    <property type="entry name" value="Beta Polymerase, domain 2"/>
    <property type="match status" value="1"/>
</dbReference>
<feature type="binding site" evidence="12">
    <location>
        <position position="99"/>
    </location>
    <ligand>
        <name>CTP</name>
        <dbReference type="ChEBI" id="CHEBI:37563"/>
    </ligand>
</feature>
<feature type="binding site" evidence="12">
    <location>
        <position position="31"/>
    </location>
    <ligand>
        <name>Mg(2+)</name>
        <dbReference type="ChEBI" id="CHEBI:18420"/>
    </ligand>
</feature>
<comment type="catalytic activity">
    <reaction evidence="12">
        <text>a tRNA precursor + 2 CTP + ATP = a tRNA with a 3' CCA end + 3 diphosphate</text>
        <dbReference type="Rhea" id="RHEA:14433"/>
        <dbReference type="Rhea" id="RHEA-COMP:10465"/>
        <dbReference type="Rhea" id="RHEA-COMP:10468"/>
        <dbReference type="ChEBI" id="CHEBI:30616"/>
        <dbReference type="ChEBI" id="CHEBI:33019"/>
        <dbReference type="ChEBI" id="CHEBI:37563"/>
        <dbReference type="ChEBI" id="CHEBI:74896"/>
        <dbReference type="ChEBI" id="CHEBI:83071"/>
        <dbReference type="EC" id="2.7.7.72"/>
    </reaction>
</comment>